<evidence type="ECO:0000313" key="2">
    <source>
        <dbReference type="EMBL" id="CAA9404351.1"/>
    </source>
</evidence>
<reference evidence="2" key="1">
    <citation type="submission" date="2020-02" db="EMBL/GenBank/DDBJ databases">
        <authorList>
            <person name="Meier V. D."/>
        </authorList>
    </citation>
    <scope>NUCLEOTIDE SEQUENCE</scope>
    <source>
        <strain evidence="2">AVDCRST_MAG32</strain>
    </source>
</reference>
<gene>
    <name evidence="2" type="ORF">AVDCRST_MAG32-3170</name>
</gene>
<feature type="compositionally biased region" description="Low complexity" evidence="1">
    <location>
        <begin position="198"/>
        <end position="212"/>
    </location>
</feature>
<feature type="region of interest" description="Disordered" evidence="1">
    <location>
        <begin position="109"/>
        <end position="143"/>
    </location>
</feature>
<sequence length="212" mass="23593">GGPASTCLEPRRHARLRGARRAARGRLPARRGGVAHRRDAFRAVPRPGRGLRPLPAADDLPAACQARRPAARRDPRGAWRRLRADQSLVRGHRHLRAQGVAGLRLAARRHRPRRPGDRAGLPRRGVRARRHRAAARPRTPARDHVRHLGRPHVGVVRRLRRGALPLLLVPQPPQLLGDAEAPRPHAHLAQPSRRARADVVVPRAGARTSRWL</sequence>
<name>A0A6J4P981_9ACTN</name>
<proteinExistence type="predicted"/>
<protein>
    <submittedName>
        <fullName evidence="2">Uncharacterized protein</fullName>
    </submittedName>
</protein>
<feature type="non-terminal residue" evidence="2">
    <location>
        <position position="212"/>
    </location>
</feature>
<evidence type="ECO:0000256" key="1">
    <source>
        <dbReference type="SAM" id="MobiDB-lite"/>
    </source>
</evidence>
<organism evidence="2">
    <name type="scientific">uncultured Nocardioides sp</name>
    <dbReference type="NCBI Taxonomy" id="198441"/>
    <lineage>
        <taxon>Bacteria</taxon>
        <taxon>Bacillati</taxon>
        <taxon>Actinomycetota</taxon>
        <taxon>Actinomycetes</taxon>
        <taxon>Propionibacteriales</taxon>
        <taxon>Nocardioidaceae</taxon>
        <taxon>Nocardioides</taxon>
        <taxon>environmental samples</taxon>
    </lineage>
</organism>
<dbReference type="EMBL" id="CADCUM010000125">
    <property type="protein sequence ID" value="CAA9404351.1"/>
    <property type="molecule type" value="Genomic_DNA"/>
</dbReference>
<dbReference type="AlphaFoldDB" id="A0A6J4P981"/>
<accession>A0A6J4P981</accession>
<feature type="compositionally biased region" description="Basic residues" evidence="1">
    <location>
        <begin position="124"/>
        <end position="135"/>
    </location>
</feature>
<feature type="non-terminal residue" evidence="2">
    <location>
        <position position="1"/>
    </location>
</feature>
<feature type="region of interest" description="Disordered" evidence="1">
    <location>
        <begin position="1"/>
        <end position="38"/>
    </location>
</feature>
<feature type="compositionally biased region" description="Basic residues" evidence="1">
    <location>
        <begin position="12"/>
        <end position="35"/>
    </location>
</feature>
<feature type="region of interest" description="Disordered" evidence="1">
    <location>
        <begin position="177"/>
        <end position="212"/>
    </location>
</feature>